<dbReference type="SUPFAM" id="SSF53335">
    <property type="entry name" value="S-adenosyl-L-methionine-dependent methyltransferases"/>
    <property type="match status" value="1"/>
</dbReference>
<protein>
    <recommendedName>
        <fullName evidence="2">Methyltransferase domain-containing protein</fullName>
    </recommendedName>
</protein>
<dbReference type="Gene3D" id="3.40.50.150">
    <property type="entry name" value="Vaccinia Virus protein VP39"/>
    <property type="match status" value="1"/>
</dbReference>
<dbReference type="Gene3D" id="2.20.130.10">
    <property type="entry name" value="CAC2371-like domains"/>
    <property type="match status" value="1"/>
</dbReference>
<dbReference type="Pfam" id="PF13649">
    <property type="entry name" value="Methyltransf_25"/>
    <property type="match status" value="1"/>
</dbReference>
<proteinExistence type="predicted"/>
<dbReference type="GO" id="GO:0016740">
    <property type="term" value="F:transferase activity"/>
    <property type="evidence" value="ECO:0007669"/>
    <property type="project" value="UniProtKB-KW"/>
</dbReference>
<evidence type="ECO:0000313" key="3">
    <source>
        <dbReference type="EMBL" id="VAW78079.1"/>
    </source>
</evidence>
<dbReference type="AlphaFoldDB" id="A0A3B0YUS7"/>
<dbReference type="InterPro" id="IPR029063">
    <property type="entry name" value="SAM-dependent_MTases_sf"/>
</dbReference>
<sequence length="298" mass="34132">MKHAPHERTKLRGFPTTNTHNSIRIQVNESDNTVQMLARLAKEILPPLYADPAHYDLLAQMTAPDDVPFYCALLKDRPGPVLELGCGTGRVLLELARTGVEAVGIDLSAAMIERARERAIAENLNITLALADLRNFDLGQTFELVLMPFNVLNHLLDDDSLQRTFNTIARHMTPESRLVVDTFQPSPDFLTNEPEKRRKILRYLDPYSQKEVELFEENHYEPAAQLNRIVWSYTIDGVEDARLDELTMRLFHPREIDAWLERSGFRIENKFGDYDGRPFDARSPKQLMICRLSDSGVQ</sequence>
<organism evidence="3">
    <name type="scientific">hydrothermal vent metagenome</name>
    <dbReference type="NCBI Taxonomy" id="652676"/>
    <lineage>
        <taxon>unclassified sequences</taxon>
        <taxon>metagenomes</taxon>
        <taxon>ecological metagenomes</taxon>
    </lineage>
</organism>
<keyword evidence="1" id="KW-0808">Transferase</keyword>
<evidence type="ECO:0000259" key="2">
    <source>
        <dbReference type="Pfam" id="PF13649"/>
    </source>
</evidence>
<dbReference type="InterPro" id="IPR041698">
    <property type="entry name" value="Methyltransf_25"/>
</dbReference>
<evidence type="ECO:0000256" key="1">
    <source>
        <dbReference type="ARBA" id="ARBA00022679"/>
    </source>
</evidence>
<dbReference type="PANTHER" id="PTHR43861">
    <property type="entry name" value="TRANS-ACONITATE 2-METHYLTRANSFERASE-RELATED"/>
    <property type="match status" value="1"/>
</dbReference>
<name>A0A3B0YUS7_9ZZZZ</name>
<accession>A0A3B0YUS7</accession>
<feature type="domain" description="Methyltransferase" evidence="2">
    <location>
        <begin position="81"/>
        <end position="174"/>
    </location>
</feature>
<reference evidence="3" key="1">
    <citation type="submission" date="2018-06" db="EMBL/GenBank/DDBJ databases">
        <authorList>
            <person name="Zhirakovskaya E."/>
        </authorList>
    </citation>
    <scope>NUCLEOTIDE SEQUENCE</scope>
</reference>
<dbReference type="CDD" id="cd02440">
    <property type="entry name" value="AdoMet_MTases"/>
    <property type="match status" value="1"/>
</dbReference>
<gene>
    <name evidence="3" type="ORF">MNBD_GAMMA15-1113</name>
</gene>
<dbReference type="EMBL" id="UOFN01000087">
    <property type="protein sequence ID" value="VAW78079.1"/>
    <property type="molecule type" value="Genomic_DNA"/>
</dbReference>